<dbReference type="PROSITE" id="PS50937">
    <property type="entry name" value="HTH_MERR_2"/>
    <property type="match status" value="1"/>
</dbReference>
<dbReference type="InterPro" id="IPR000551">
    <property type="entry name" value="MerR-type_HTH_dom"/>
</dbReference>
<organism evidence="6 7">
    <name type="scientific">Xylanibacter ruminicola</name>
    <name type="common">Prevotella ruminicola</name>
    <dbReference type="NCBI Taxonomy" id="839"/>
    <lineage>
        <taxon>Bacteria</taxon>
        <taxon>Pseudomonadati</taxon>
        <taxon>Bacteroidota</taxon>
        <taxon>Bacteroidia</taxon>
        <taxon>Bacteroidales</taxon>
        <taxon>Prevotellaceae</taxon>
        <taxon>Xylanibacter</taxon>
    </lineage>
</organism>
<feature type="domain" description="HTH merR-type" evidence="5">
    <location>
        <begin position="6"/>
        <end position="76"/>
    </location>
</feature>
<evidence type="ECO:0000313" key="7">
    <source>
        <dbReference type="Proteomes" id="UP000182257"/>
    </source>
</evidence>
<dbReference type="Gene3D" id="3.20.80.10">
    <property type="entry name" value="Regulatory factor, effector binding domain"/>
    <property type="match status" value="1"/>
</dbReference>
<dbReference type="AlphaFoldDB" id="A0A1H4FCK1"/>
<dbReference type="SMART" id="SM00871">
    <property type="entry name" value="AraC_E_bind"/>
    <property type="match status" value="1"/>
</dbReference>
<keyword evidence="1" id="KW-0678">Repressor</keyword>
<dbReference type="GO" id="GO:0003700">
    <property type="term" value="F:DNA-binding transcription factor activity"/>
    <property type="evidence" value="ECO:0007669"/>
    <property type="project" value="InterPro"/>
</dbReference>
<proteinExistence type="predicted"/>
<dbReference type="Pfam" id="PF13411">
    <property type="entry name" value="MerR_1"/>
    <property type="match status" value="1"/>
</dbReference>
<dbReference type="InterPro" id="IPR011256">
    <property type="entry name" value="Reg_factor_effector_dom_sf"/>
</dbReference>
<dbReference type="RefSeq" id="WP_074762367.1">
    <property type="nucleotide sequence ID" value="NZ_FNRF01000009.1"/>
</dbReference>
<keyword evidence="2" id="KW-0805">Transcription regulation</keyword>
<dbReference type="InterPro" id="IPR009061">
    <property type="entry name" value="DNA-bd_dom_put_sf"/>
</dbReference>
<evidence type="ECO:0000256" key="2">
    <source>
        <dbReference type="ARBA" id="ARBA00023015"/>
    </source>
</evidence>
<evidence type="ECO:0000313" key="6">
    <source>
        <dbReference type="EMBL" id="SEA94458.1"/>
    </source>
</evidence>
<dbReference type="PANTHER" id="PTHR30204">
    <property type="entry name" value="REDOX-CYCLING DRUG-SENSING TRANSCRIPTIONAL ACTIVATOR SOXR"/>
    <property type="match status" value="1"/>
</dbReference>
<protein>
    <submittedName>
        <fullName evidence="6">DNA-binding transcriptional regulator, MerR family</fullName>
    </submittedName>
</protein>
<evidence type="ECO:0000256" key="1">
    <source>
        <dbReference type="ARBA" id="ARBA00022491"/>
    </source>
</evidence>
<sequence>MNFKKKLKIGEFSQLMQVTVKTLRHYEQKELLVPDEVDEWTGYRYYSIDQMQRLKTIRDLQRLGFSLDEIKDLCDSYSHTPTIRQLTEKIKETEAELKLLIARRNQLLDWRNARKEMKTMEKISIQSLPEIIVASHREVIPNYAAIGPMCVEKIGPEMQRLGCKCPPPGYCFTIEHNKEYTPTDIDIEYCEQVEEMGQDSAIIKFKRLPAVPKALCMKHVGPYERFYESFTEAFRYIEEQGYKAVGQHRTSYIDGAWNQEDPEKWLSVIQIPIE</sequence>
<reference evidence="6 7" key="1">
    <citation type="submission" date="2016-10" db="EMBL/GenBank/DDBJ databases">
        <authorList>
            <person name="de Groot N.N."/>
        </authorList>
    </citation>
    <scope>NUCLEOTIDE SEQUENCE [LARGE SCALE GENOMIC DNA]</scope>
    <source>
        <strain evidence="6 7">D31d</strain>
    </source>
</reference>
<evidence type="ECO:0000256" key="4">
    <source>
        <dbReference type="ARBA" id="ARBA00023163"/>
    </source>
</evidence>
<dbReference type="Proteomes" id="UP000182257">
    <property type="component" value="Unassembled WGS sequence"/>
</dbReference>
<dbReference type="CDD" id="cd01107">
    <property type="entry name" value="HTH_BmrR"/>
    <property type="match status" value="1"/>
</dbReference>
<dbReference type="OrthoDB" id="1894615at2"/>
<name>A0A1H4FCK1_XYLRU</name>
<evidence type="ECO:0000256" key="3">
    <source>
        <dbReference type="ARBA" id="ARBA00023125"/>
    </source>
</evidence>
<dbReference type="SMART" id="SM00422">
    <property type="entry name" value="HTH_MERR"/>
    <property type="match status" value="1"/>
</dbReference>
<gene>
    <name evidence="6" type="ORF">SAMN05216462_3213</name>
</gene>
<dbReference type="SUPFAM" id="SSF55136">
    <property type="entry name" value="Probable bacterial effector-binding domain"/>
    <property type="match status" value="1"/>
</dbReference>
<keyword evidence="3 6" id="KW-0238">DNA-binding</keyword>
<dbReference type="SUPFAM" id="SSF46955">
    <property type="entry name" value="Putative DNA-binding domain"/>
    <property type="match status" value="1"/>
</dbReference>
<dbReference type="EMBL" id="FNRF01000009">
    <property type="protein sequence ID" value="SEA94458.1"/>
    <property type="molecule type" value="Genomic_DNA"/>
</dbReference>
<dbReference type="GO" id="GO:0003677">
    <property type="term" value="F:DNA binding"/>
    <property type="evidence" value="ECO:0007669"/>
    <property type="project" value="UniProtKB-KW"/>
</dbReference>
<dbReference type="InterPro" id="IPR010499">
    <property type="entry name" value="AraC_E-bd"/>
</dbReference>
<dbReference type="InterPro" id="IPR047057">
    <property type="entry name" value="MerR_fam"/>
</dbReference>
<dbReference type="Gene3D" id="1.10.1660.10">
    <property type="match status" value="1"/>
</dbReference>
<keyword evidence="4" id="KW-0804">Transcription</keyword>
<accession>A0A1H4FCK1</accession>
<evidence type="ECO:0000259" key="5">
    <source>
        <dbReference type="PROSITE" id="PS50937"/>
    </source>
</evidence>
<dbReference type="PANTHER" id="PTHR30204:SF69">
    <property type="entry name" value="MERR-FAMILY TRANSCRIPTIONAL REGULATOR"/>
    <property type="match status" value="1"/>
</dbReference>